<dbReference type="InterPro" id="IPR036322">
    <property type="entry name" value="WD40_repeat_dom_sf"/>
</dbReference>
<keyword evidence="5 11" id="KW-0853">WD repeat</keyword>
<comment type="caution">
    <text evidence="12">The sequence shown here is derived from an EMBL/GenBank/DDBJ whole genome shotgun (WGS) entry which is preliminary data.</text>
</comment>
<evidence type="ECO:0000256" key="8">
    <source>
        <dbReference type="ARBA" id="ARBA00023140"/>
    </source>
</evidence>
<dbReference type="Gene3D" id="3.40.50.150">
    <property type="entry name" value="Vaccinia Virus protein VP39"/>
    <property type="match status" value="1"/>
</dbReference>
<dbReference type="AlphaFoldDB" id="A0A4Y9Z3B8"/>
<dbReference type="PROSITE" id="PS50082">
    <property type="entry name" value="WD_REPEATS_2"/>
    <property type="match status" value="4"/>
</dbReference>
<evidence type="ECO:0000313" key="13">
    <source>
        <dbReference type="Proteomes" id="UP000298327"/>
    </source>
</evidence>
<dbReference type="SMART" id="SM00320">
    <property type="entry name" value="WD40"/>
    <property type="match status" value="4"/>
</dbReference>
<dbReference type="PROSITE" id="PS50294">
    <property type="entry name" value="WD_REPEATS_REGION"/>
    <property type="match status" value="2"/>
</dbReference>
<gene>
    <name evidence="12" type="ORF">EVG20_g3190</name>
</gene>
<dbReference type="Pfam" id="PF00400">
    <property type="entry name" value="WD40"/>
    <property type="match status" value="4"/>
</dbReference>
<dbReference type="SUPFAM" id="SSF53335">
    <property type="entry name" value="S-adenosyl-L-methionine-dependent methyltransferases"/>
    <property type="match status" value="1"/>
</dbReference>
<evidence type="ECO:0000256" key="2">
    <source>
        <dbReference type="ARBA" id="ARBA00004514"/>
    </source>
</evidence>
<dbReference type="InterPro" id="IPR019410">
    <property type="entry name" value="Methyltransf_16"/>
</dbReference>
<feature type="repeat" description="WD" evidence="11">
    <location>
        <begin position="63"/>
        <end position="97"/>
    </location>
</feature>
<keyword evidence="13" id="KW-1185">Reference proteome</keyword>
<evidence type="ECO:0000256" key="11">
    <source>
        <dbReference type="PROSITE-ProRule" id="PRU00221"/>
    </source>
</evidence>
<dbReference type="GO" id="GO:0005053">
    <property type="term" value="F:peroxisome matrix targeting signal-2 binding"/>
    <property type="evidence" value="ECO:0007669"/>
    <property type="project" value="InterPro"/>
</dbReference>
<evidence type="ECO:0000256" key="3">
    <source>
        <dbReference type="ARBA" id="ARBA00022448"/>
    </source>
</evidence>
<dbReference type="InterPro" id="IPR015943">
    <property type="entry name" value="WD40/YVTN_repeat-like_dom_sf"/>
</dbReference>
<dbReference type="PANTHER" id="PTHR46027">
    <property type="entry name" value="PEROXISOMAL TARGETING SIGNAL 2 RECEPTOR"/>
    <property type="match status" value="1"/>
</dbReference>
<dbReference type="InterPro" id="IPR001680">
    <property type="entry name" value="WD40_rpt"/>
</dbReference>
<dbReference type="InterPro" id="IPR020472">
    <property type="entry name" value="WD40_PAC1"/>
</dbReference>
<dbReference type="PRINTS" id="PR00320">
    <property type="entry name" value="GPROTEINBRPT"/>
</dbReference>
<dbReference type="InterPro" id="IPR019775">
    <property type="entry name" value="WD40_repeat_CS"/>
</dbReference>
<dbReference type="GO" id="GO:0005829">
    <property type="term" value="C:cytosol"/>
    <property type="evidence" value="ECO:0007669"/>
    <property type="project" value="UniProtKB-SubCell"/>
</dbReference>
<comment type="similarity">
    <text evidence="9">Belongs to the WD repeat peroxin-7 family.</text>
</comment>
<dbReference type="GO" id="GO:0005782">
    <property type="term" value="C:peroxisomal matrix"/>
    <property type="evidence" value="ECO:0007669"/>
    <property type="project" value="UniProtKB-SubCell"/>
</dbReference>
<evidence type="ECO:0000256" key="10">
    <source>
        <dbReference type="ARBA" id="ARBA00032565"/>
    </source>
</evidence>
<evidence type="ECO:0000256" key="6">
    <source>
        <dbReference type="ARBA" id="ARBA00022737"/>
    </source>
</evidence>
<evidence type="ECO:0000256" key="9">
    <source>
        <dbReference type="ARBA" id="ARBA00024017"/>
    </source>
</evidence>
<dbReference type="SUPFAM" id="SSF50978">
    <property type="entry name" value="WD40 repeat-like"/>
    <property type="match status" value="1"/>
</dbReference>
<dbReference type="EMBL" id="SEOQ01000139">
    <property type="protein sequence ID" value="TFY69336.1"/>
    <property type="molecule type" value="Genomic_DNA"/>
</dbReference>
<dbReference type="STRING" id="205917.A0A4Y9Z3B8"/>
<dbReference type="OrthoDB" id="273771at2759"/>
<dbReference type="InterPro" id="IPR044536">
    <property type="entry name" value="PEX7"/>
</dbReference>
<comment type="subcellular location">
    <subcellularLocation>
        <location evidence="2">Cytoplasm</location>
        <location evidence="2">Cytosol</location>
    </subcellularLocation>
    <subcellularLocation>
        <location evidence="1">Peroxisome matrix</location>
    </subcellularLocation>
</comment>
<keyword evidence="7" id="KW-0653">Protein transport</keyword>
<feature type="repeat" description="WD" evidence="11">
    <location>
        <begin position="150"/>
        <end position="192"/>
    </location>
</feature>
<evidence type="ECO:0000256" key="5">
    <source>
        <dbReference type="ARBA" id="ARBA00022574"/>
    </source>
</evidence>
<evidence type="ECO:0000256" key="4">
    <source>
        <dbReference type="ARBA" id="ARBA00022490"/>
    </source>
</evidence>
<dbReference type="Gene3D" id="2.130.10.10">
    <property type="entry name" value="YVTN repeat-like/Quinoprotein amine dehydrogenase"/>
    <property type="match status" value="1"/>
</dbReference>
<evidence type="ECO:0000256" key="7">
    <source>
        <dbReference type="ARBA" id="ARBA00022927"/>
    </source>
</evidence>
<organism evidence="12 13">
    <name type="scientific">Dentipellis fragilis</name>
    <dbReference type="NCBI Taxonomy" id="205917"/>
    <lineage>
        <taxon>Eukaryota</taxon>
        <taxon>Fungi</taxon>
        <taxon>Dikarya</taxon>
        <taxon>Basidiomycota</taxon>
        <taxon>Agaricomycotina</taxon>
        <taxon>Agaricomycetes</taxon>
        <taxon>Russulales</taxon>
        <taxon>Hericiaceae</taxon>
        <taxon>Dentipellis</taxon>
    </lineage>
</organism>
<keyword evidence="4" id="KW-0963">Cytoplasm</keyword>
<accession>A0A4Y9Z3B8</accession>
<dbReference type="GO" id="GO:0008757">
    <property type="term" value="F:S-adenosylmethionine-dependent methyltransferase activity"/>
    <property type="evidence" value="ECO:0007669"/>
    <property type="project" value="UniProtKB-ARBA"/>
</dbReference>
<dbReference type="PANTHER" id="PTHR46027:SF1">
    <property type="entry name" value="PEROXISOMAL TARGETING SIGNAL 2 RECEPTOR"/>
    <property type="match status" value="1"/>
</dbReference>
<dbReference type="GO" id="GO:0016558">
    <property type="term" value="P:protein import into peroxisome matrix"/>
    <property type="evidence" value="ECO:0007669"/>
    <property type="project" value="InterPro"/>
</dbReference>
<dbReference type="Proteomes" id="UP000298327">
    <property type="component" value="Unassembled WGS sequence"/>
</dbReference>
<keyword evidence="6" id="KW-0677">Repeat</keyword>
<dbReference type="PROSITE" id="PS00678">
    <property type="entry name" value="WD_REPEATS_1"/>
    <property type="match status" value="1"/>
</dbReference>
<protein>
    <recommendedName>
        <fullName evidence="10">Peroxin-7</fullName>
    </recommendedName>
</protein>
<dbReference type="InterPro" id="IPR029063">
    <property type="entry name" value="SAM-dependent_MTases_sf"/>
</dbReference>
<sequence length="580" mass="63422">MNAPPAVLQTPGFAHYNLAWSPFHTERLAIASSANYGLVGNGRLHLASLAGPSGVANLKLDKFYETQDALYDVAWSEIHENQLVTASGDGSIRLWDVMLNDLPIRAWHEHTREIFCVDWSNIRKDQFATSSWDGQVKLWSPEHPRSIMTLQTHHSCVYQALFSPHQGDILATGSTDGTVKIFDLRASSFAPQSNSFTAPLTAAALTVPASGGEILSIDWNKYRPFVLASAGVDKTIRVWDCRMVKLGDVSGPDAGAAVGGTCETQLMGHEYAMDYESATWENASGPDTRSAYRVCGRPWIQTTALQSIDPEDILSNSLEYLYDYTPITQSSAGTVYTYTTPSSSAQAITITLSTPDTQAENWQLHASSIWVSSIYIADHIEELHLDATPSQPLQVLELGAGAGLPGILAAKRYPHLRVTSSDYPDAELIRALEANVKSNGVSDRCRDVPYAWGSDTTILLAGTERTIDGNAVSGFDVVIAADTLWNPALHAPFVGTLCGTLAKTADARIRLVAGLHTGRYTLQAFFGAIKSAGLDIEEVVERAVRGGGQRDWDVNRAEGEDEREWRRWVVWVVLKWKNIA</sequence>
<dbReference type="Pfam" id="PF10294">
    <property type="entry name" value="Methyltransf_16"/>
    <property type="match status" value="1"/>
</dbReference>
<feature type="repeat" description="WD" evidence="11">
    <location>
        <begin position="107"/>
        <end position="149"/>
    </location>
</feature>
<evidence type="ECO:0000256" key="1">
    <source>
        <dbReference type="ARBA" id="ARBA00004253"/>
    </source>
</evidence>
<evidence type="ECO:0000313" key="12">
    <source>
        <dbReference type="EMBL" id="TFY69336.1"/>
    </source>
</evidence>
<keyword evidence="3" id="KW-0813">Transport</keyword>
<reference evidence="12 13" key="1">
    <citation type="submission" date="2019-02" db="EMBL/GenBank/DDBJ databases">
        <title>Genome sequencing of the rare red list fungi Dentipellis fragilis.</title>
        <authorList>
            <person name="Buettner E."/>
            <person name="Kellner H."/>
        </authorList>
    </citation>
    <scope>NUCLEOTIDE SEQUENCE [LARGE SCALE GENOMIC DNA]</scope>
    <source>
        <strain evidence="12 13">DSM 105465</strain>
    </source>
</reference>
<proteinExistence type="inferred from homology"/>
<keyword evidence="8" id="KW-0576">Peroxisome</keyword>
<feature type="repeat" description="WD" evidence="11">
    <location>
        <begin position="207"/>
        <end position="240"/>
    </location>
</feature>
<dbReference type="CDD" id="cd02440">
    <property type="entry name" value="AdoMet_MTases"/>
    <property type="match status" value="1"/>
</dbReference>
<name>A0A4Y9Z3B8_9AGAM</name>